<evidence type="ECO:0000313" key="1">
    <source>
        <dbReference type="EMBL" id="KAK3250952.1"/>
    </source>
</evidence>
<dbReference type="Proteomes" id="UP001190700">
    <property type="component" value="Unassembled WGS sequence"/>
</dbReference>
<protein>
    <submittedName>
        <fullName evidence="1">Uncharacterized protein</fullName>
    </submittedName>
</protein>
<organism evidence="1 2">
    <name type="scientific">Cymbomonas tetramitiformis</name>
    <dbReference type="NCBI Taxonomy" id="36881"/>
    <lineage>
        <taxon>Eukaryota</taxon>
        <taxon>Viridiplantae</taxon>
        <taxon>Chlorophyta</taxon>
        <taxon>Pyramimonadophyceae</taxon>
        <taxon>Pyramimonadales</taxon>
        <taxon>Pyramimonadaceae</taxon>
        <taxon>Cymbomonas</taxon>
    </lineage>
</organism>
<evidence type="ECO:0000313" key="2">
    <source>
        <dbReference type="Proteomes" id="UP001190700"/>
    </source>
</evidence>
<name>A0AAE0C9M6_9CHLO</name>
<reference evidence="1 2" key="1">
    <citation type="journal article" date="2015" name="Genome Biol. Evol.">
        <title>Comparative Genomics of a Bacterivorous Green Alga Reveals Evolutionary Causalities and Consequences of Phago-Mixotrophic Mode of Nutrition.</title>
        <authorList>
            <person name="Burns J.A."/>
            <person name="Paasch A."/>
            <person name="Narechania A."/>
            <person name="Kim E."/>
        </authorList>
    </citation>
    <scope>NUCLEOTIDE SEQUENCE [LARGE SCALE GENOMIC DNA]</scope>
    <source>
        <strain evidence="1 2">PLY_AMNH</strain>
    </source>
</reference>
<dbReference type="EMBL" id="LGRX02026389">
    <property type="protein sequence ID" value="KAK3250952.1"/>
    <property type="molecule type" value="Genomic_DNA"/>
</dbReference>
<comment type="caution">
    <text evidence="1">The sequence shown here is derived from an EMBL/GenBank/DDBJ whole genome shotgun (WGS) entry which is preliminary data.</text>
</comment>
<dbReference type="AlphaFoldDB" id="A0AAE0C9M6"/>
<sequence length="632" mass="67471">MKLLLDSDIDSSIRRVTSVRDSPTPSTPHVPVPAAALAYDSDGIIVYCQMVDKVGAIYAKGRHRQWAKAVRELALGGKENYFEATDDSRKLAKIVVVLKMNEFGYGGAFSTSISSGSCRPSPLSREAKEQKLVRDNRAEDWTPTEMSRKYKMFERIDPEFYAAVRVRYPMPNDLRHVPLSTLTNLTTHIFVSWEQQQAELGVAVGPKTVGEAYSGDESKIVEVLGMLTSRLEKIESAIEYQRLGGASAAPPKNRRGKGLDGYRAAAHPTPQVGFDKKDMRALPLCHSCGREGVGKKYHEYTHCPFGGRAVSGSAAYAMPVDDEGAAETMHALALCHIFLVAAGEGEDAFAAAVQEYGAPAVLAGWESDGIDVSAYGFSVSGRRRGGGVLAELHGLIDQVKAMEEKVVPHCGAGAAVSTIPAGCAAHVCIPTEEFPGGVDRVPLRRPVPSVTLGAPISAVACSFGRSDASFAELEEKSEAPPIEEMFVDSEDEEFPPSIFEESFVGAPGYASAVRPQQVVGCGAPPFDLRPHFVMLTCFLGLLAFGIAGVAADFGDIGIDEIDNNINSIATESPVMCVGQLCLHPGFDSLSPVVQERLIMHVLCSALTAEPQAFCHGGMPAEASGYGGVATTV</sequence>
<proteinExistence type="predicted"/>
<accession>A0AAE0C9M6</accession>
<gene>
    <name evidence="1" type="ORF">CYMTET_39692</name>
</gene>
<keyword evidence="2" id="KW-1185">Reference proteome</keyword>